<evidence type="ECO:0000256" key="1">
    <source>
        <dbReference type="ARBA" id="ARBA00004370"/>
    </source>
</evidence>
<dbReference type="GO" id="GO:0005524">
    <property type="term" value="F:ATP binding"/>
    <property type="evidence" value="ECO:0007669"/>
    <property type="project" value="UniProtKB-KW"/>
</dbReference>
<evidence type="ECO:0000256" key="3">
    <source>
        <dbReference type="ARBA" id="ARBA00022448"/>
    </source>
</evidence>
<dbReference type="EMBL" id="JAUFRC010000001">
    <property type="protein sequence ID" value="MDN3711507.1"/>
    <property type="molecule type" value="Genomic_DNA"/>
</dbReference>
<dbReference type="PANTHER" id="PTHR43297">
    <property type="entry name" value="OLIGOPEPTIDE TRANSPORT ATP-BINDING PROTEIN APPD"/>
    <property type="match status" value="1"/>
</dbReference>
<evidence type="ECO:0000256" key="2">
    <source>
        <dbReference type="ARBA" id="ARBA00005417"/>
    </source>
</evidence>
<proteinExistence type="inferred from homology"/>
<name>A0ABT8D6Q5_9RHOB</name>
<feature type="domain" description="ABC transporter" evidence="6">
    <location>
        <begin position="19"/>
        <end position="73"/>
    </location>
</feature>
<dbReference type="SUPFAM" id="SSF52540">
    <property type="entry name" value="P-loop containing nucleoside triphosphate hydrolases"/>
    <property type="match status" value="1"/>
</dbReference>
<dbReference type="Gene3D" id="3.40.50.300">
    <property type="entry name" value="P-loop containing nucleotide triphosphate hydrolases"/>
    <property type="match status" value="1"/>
</dbReference>
<dbReference type="Proteomes" id="UP001243846">
    <property type="component" value="Unassembled WGS sequence"/>
</dbReference>
<keyword evidence="7" id="KW-0067">ATP-binding</keyword>
<keyword evidence="4" id="KW-1003">Cell membrane</keyword>
<gene>
    <name evidence="7" type="ORF">QWZ10_06195</name>
</gene>
<keyword evidence="3" id="KW-0813">Transport</keyword>
<accession>A0ABT8D6Q5</accession>
<keyword evidence="8" id="KW-1185">Reference proteome</keyword>
<organism evidence="7 8">
    <name type="scientific">Paracoccus cavernae</name>
    <dbReference type="NCBI Taxonomy" id="1571207"/>
    <lineage>
        <taxon>Bacteria</taxon>
        <taxon>Pseudomonadati</taxon>
        <taxon>Pseudomonadota</taxon>
        <taxon>Alphaproteobacteria</taxon>
        <taxon>Rhodobacterales</taxon>
        <taxon>Paracoccaceae</taxon>
        <taxon>Paracoccus</taxon>
    </lineage>
</organism>
<comment type="similarity">
    <text evidence="2">Belongs to the ABC transporter superfamily.</text>
</comment>
<evidence type="ECO:0000313" key="7">
    <source>
        <dbReference type="EMBL" id="MDN3711507.1"/>
    </source>
</evidence>
<dbReference type="InterPro" id="IPR050388">
    <property type="entry name" value="ABC_Ni/Peptide_Import"/>
</dbReference>
<evidence type="ECO:0000313" key="8">
    <source>
        <dbReference type="Proteomes" id="UP001243846"/>
    </source>
</evidence>
<evidence type="ECO:0000256" key="5">
    <source>
        <dbReference type="ARBA" id="ARBA00023136"/>
    </source>
</evidence>
<sequence length="88" mass="8883">MTDLHVGARSDEGLIPLVQGLSFTLSRGETLVIAGESGSGKSITSLACMGLLPAPAVRVTGGSIRLDGIELTTLSDAQMQPCAAGASR</sequence>
<reference evidence="8" key="1">
    <citation type="journal article" date="2019" name="Int. J. Syst. Evol. Microbiol.">
        <title>The Global Catalogue of Microorganisms (GCM) 10K type strain sequencing project: providing services to taxonomists for standard genome sequencing and annotation.</title>
        <authorList>
            <consortium name="The Broad Institute Genomics Platform"/>
            <consortium name="The Broad Institute Genome Sequencing Center for Infectious Disease"/>
            <person name="Wu L."/>
            <person name="Ma J."/>
        </authorList>
    </citation>
    <scope>NUCLEOTIDE SEQUENCE [LARGE SCALE GENOMIC DNA]</scope>
    <source>
        <strain evidence="8">CECT 8482</strain>
    </source>
</reference>
<evidence type="ECO:0000256" key="4">
    <source>
        <dbReference type="ARBA" id="ARBA00022475"/>
    </source>
</evidence>
<evidence type="ECO:0000259" key="6">
    <source>
        <dbReference type="Pfam" id="PF00005"/>
    </source>
</evidence>
<comment type="caution">
    <text evidence="7">The sequence shown here is derived from an EMBL/GenBank/DDBJ whole genome shotgun (WGS) entry which is preliminary data.</text>
</comment>
<dbReference type="PANTHER" id="PTHR43297:SF2">
    <property type="entry name" value="DIPEPTIDE TRANSPORT ATP-BINDING PROTEIN DPPD"/>
    <property type="match status" value="1"/>
</dbReference>
<dbReference type="Pfam" id="PF00005">
    <property type="entry name" value="ABC_tran"/>
    <property type="match status" value="1"/>
</dbReference>
<dbReference type="InterPro" id="IPR003439">
    <property type="entry name" value="ABC_transporter-like_ATP-bd"/>
</dbReference>
<keyword evidence="7" id="KW-0547">Nucleotide-binding</keyword>
<protein>
    <submittedName>
        <fullName evidence="7">ATP-binding cassette domain-containing protein</fullName>
    </submittedName>
</protein>
<comment type="subcellular location">
    <subcellularLocation>
        <location evidence="1">Membrane</location>
    </subcellularLocation>
</comment>
<dbReference type="InterPro" id="IPR027417">
    <property type="entry name" value="P-loop_NTPase"/>
</dbReference>
<keyword evidence="5" id="KW-0472">Membrane</keyword>